<dbReference type="RefSeq" id="WP_145418457.1">
    <property type="nucleotide sequence ID" value="NZ_CP036526.1"/>
</dbReference>
<dbReference type="EMBL" id="CP036526">
    <property type="protein sequence ID" value="QDT10716.1"/>
    <property type="molecule type" value="Genomic_DNA"/>
</dbReference>
<keyword evidence="2" id="KW-1185">Reference proteome</keyword>
<evidence type="ECO:0000313" key="1">
    <source>
        <dbReference type="EMBL" id="QDT10716.1"/>
    </source>
</evidence>
<sequence>MGLFDLFRAKARVTKKVPTKSKTVPLQPRDRPTKKQLDYAKLCGVAVRPGMNRSAVSSAIDAAFKADPKLGFKAAARKKRDDTKHAGQYAERDKLLKKWNQFADGPEYMLAIYEKGKNVVVDVLRVNEADESGKTGVSLFCEAPKLRKDKHLGEHLEFERVVKLNVKKLLYHEPLPRFQDDHDTEIDRYQKAVKRGLGIAKKL</sequence>
<protein>
    <submittedName>
        <fullName evidence="1">Uncharacterized protein</fullName>
    </submittedName>
</protein>
<name>A0A517NUC8_9BACT</name>
<proteinExistence type="predicted"/>
<dbReference type="OrthoDB" id="9988382at2"/>
<dbReference type="AlphaFoldDB" id="A0A517NUC8"/>
<reference evidence="1 2" key="1">
    <citation type="submission" date="2019-02" db="EMBL/GenBank/DDBJ databases">
        <title>Deep-cultivation of Planctomycetes and their phenomic and genomic characterization uncovers novel biology.</title>
        <authorList>
            <person name="Wiegand S."/>
            <person name="Jogler M."/>
            <person name="Boedeker C."/>
            <person name="Pinto D."/>
            <person name="Vollmers J."/>
            <person name="Rivas-Marin E."/>
            <person name="Kohn T."/>
            <person name="Peeters S.H."/>
            <person name="Heuer A."/>
            <person name="Rast P."/>
            <person name="Oberbeckmann S."/>
            <person name="Bunk B."/>
            <person name="Jeske O."/>
            <person name="Meyerdierks A."/>
            <person name="Storesund J.E."/>
            <person name="Kallscheuer N."/>
            <person name="Luecker S."/>
            <person name="Lage O.M."/>
            <person name="Pohl T."/>
            <person name="Merkel B.J."/>
            <person name="Hornburger P."/>
            <person name="Mueller R.-W."/>
            <person name="Bruemmer F."/>
            <person name="Labrenz M."/>
            <person name="Spormann A.M."/>
            <person name="Op den Camp H."/>
            <person name="Overmann J."/>
            <person name="Amann R."/>
            <person name="Jetten M.S.M."/>
            <person name="Mascher T."/>
            <person name="Medema M.H."/>
            <person name="Devos D.P."/>
            <person name="Kaster A.-K."/>
            <person name="Ovreas L."/>
            <person name="Rohde M."/>
            <person name="Galperin M.Y."/>
            <person name="Jogler C."/>
        </authorList>
    </citation>
    <scope>NUCLEOTIDE SEQUENCE [LARGE SCALE GENOMIC DNA]</scope>
    <source>
        <strain evidence="1 2">K23_9</strain>
    </source>
</reference>
<evidence type="ECO:0000313" key="2">
    <source>
        <dbReference type="Proteomes" id="UP000319817"/>
    </source>
</evidence>
<accession>A0A517NUC8</accession>
<dbReference type="Proteomes" id="UP000319817">
    <property type="component" value="Chromosome"/>
</dbReference>
<gene>
    <name evidence="1" type="ORF">K239x_26740</name>
</gene>
<organism evidence="1 2">
    <name type="scientific">Stieleria marina</name>
    <dbReference type="NCBI Taxonomy" id="1930275"/>
    <lineage>
        <taxon>Bacteria</taxon>
        <taxon>Pseudomonadati</taxon>
        <taxon>Planctomycetota</taxon>
        <taxon>Planctomycetia</taxon>
        <taxon>Pirellulales</taxon>
        <taxon>Pirellulaceae</taxon>
        <taxon>Stieleria</taxon>
    </lineage>
</organism>